<protein>
    <submittedName>
        <fullName evidence="3">SRPBCC domain-containing protein</fullName>
    </submittedName>
</protein>
<comment type="similarity">
    <text evidence="1">Belongs to the AHA1 family.</text>
</comment>
<dbReference type="Pfam" id="PF08327">
    <property type="entry name" value="AHSA1"/>
    <property type="match status" value="1"/>
</dbReference>
<evidence type="ECO:0000313" key="3">
    <source>
        <dbReference type="EMBL" id="MFD2203434.1"/>
    </source>
</evidence>
<dbReference type="Gene3D" id="3.30.530.20">
    <property type="match status" value="1"/>
</dbReference>
<dbReference type="Proteomes" id="UP001597414">
    <property type="component" value="Unassembled WGS sequence"/>
</dbReference>
<keyword evidence="4" id="KW-1185">Reference proteome</keyword>
<evidence type="ECO:0000259" key="2">
    <source>
        <dbReference type="Pfam" id="PF08327"/>
    </source>
</evidence>
<reference evidence="4" key="1">
    <citation type="journal article" date="2019" name="Int. J. Syst. Evol. Microbiol.">
        <title>The Global Catalogue of Microorganisms (GCM) 10K type strain sequencing project: providing services to taxonomists for standard genome sequencing and annotation.</title>
        <authorList>
            <consortium name="The Broad Institute Genomics Platform"/>
            <consortium name="The Broad Institute Genome Sequencing Center for Infectious Disease"/>
            <person name="Wu L."/>
            <person name="Ma J."/>
        </authorList>
    </citation>
    <scope>NUCLEOTIDE SEQUENCE [LARGE SCALE GENOMIC DNA]</scope>
    <source>
        <strain evidence="4">KCTC 19812</strain>
    </source>
</reference>
<evidence type="ECO:0000256" key="1">
    <source>
        <dbReference type="ARBA" id="ARBA00006817"/>
    </source>
</evidence>
<comment type="caution">
    <text evidence="3">The sequence shown here is derived from an EMBL/GenBank/DDBJ whole genome shotgun (WGS) entry which is preliminary data.</text>
</comment>
<dbReference type="InterPro" id="IPR013538">
    <property type="entry name" value="ASHA1/2-like_C"/>
</dbReference>
<dbReference type="EMBL" id="JBHUIV010000025">
    <property type="protein sequence ID" value="MFD2203434.1"/>
    <property type="molecule type" value="Genomic_DNA"/>
</dbReference>
<organism evidence="3 4">
    <name type="scientific">Shivajiella indica</name>
    <dbReference type="NCBI Taxonomy" id="872115"/>
    <lineage>
        <taxon>Bacteria</taxon>
        <taxon>Pseudomonadati</taxon>
        <taxon>Bacteroidota</taxon>
        <taxon>Cytophagia</taxon>
        <taxon>Cytophagales</taxon>
        <taxon>Cyclobacteriaceae</taxon>
        <taxon>Shivajiella</taxon>
    </lineage>
</organism>
<name>A0ABW5BD07_9BACT</name>
<dbReference type="SUPFAM" id="SSF55961">
    <property type="entry name" value="Bet v1-like"/>
    <property type="match status" value="1"/>
</dbReference>
<gene>
    <name evidence="3" type="ORF">ACFSKV_17775</name>
</gene>
<sequence>MDKLTISTSIQINKNPENVFVAIIDPAHMARYFISKSSGKMESGKTLEWEFPEFPGSFPVRVLSVKPFESINFEWDGDSHPLTVTIDLEPRNNGDATLVKVEEKEMEVNEEGLNWLKNNTAGWANFLACLKAYLEYGINLRKGAFDFMIQQ</sequence>
<dbReference type="RefSeq" id="WP_380805851.1">
    <property type="nucleotide sequence ID" value="NZ_JBHUIV010000025.1"/>
</dbReference>
<accession>A0ABW5BD07</accession>
<evidence type="ECO:0000313" key="4">
    <source>
        <dbReference type="Proteomes" id="UP001597414"/>
    </source>
</evidence>
<dbReference type="InterPro" id="IPR023393">
    <property type="entry name" value="START-like_dom_sf"/>
</dbReference>
<proteinExistence type="inferred from homology"/>
<feature type="domain" description="Activator of Hsp90 ATPase homologue 1/2-like C-terminal" evidence="2">
    <location>
        <begin position="15"/>
        <end position="135"/>
    </location>
</feature>